<keyword evidence="2" id="KW-1185">Reference proteome</keyword>
<protein>
    <submittedName>
        <fullName evidence="1">Uncharacterized protein</fullName>
    </submittedName>
</protein>
<reference evidence="1 2" key="1">
    <citation type="submission" date="2019-09" db="EMBL/GenBank/DDBJ databases">
        <title>Isolation and complete genome sequencing of Methylocystis species.</title>
        <authorList>
            <person name="Rumah B.L."/>
            <person name="Stead C.E."/>
            <person name="Stevens B.C."/>
            <person name="Minton N.P."/>
            <person name="Grosse-Honebrink A."/>
            <person name="Zhang Y."/>
        </authorList>
    </citation>
    <scope>NUCLEOTIDE SEQUENCE [LARGE SCALE GENOMIC DNA]</scope>
    <source>
        <strain evidence="1 2">BRCS2</strain>
        <plasmid evidence="1 2">unnamed1</plasmid>
    </source>
</reference>
<evidence type="ECO:0000313" key="1">
    <source>
        <dbReference type="EMBL" id="QGM99864.1"/>
    </source>
</evidence>
<accession>A0A6B8M705</accession>
<organism evidence="1 2">
    <name type="scientific">Methylocystis parvus</name>
    <dbReference type="NCBI Taxonomy" id="134"/>
    <lineage>
        <taxon>Bacteria</taxon>
        <taxon>Pseudomonadati</taxon>
        <taxon>Pseudomonadota</taxon>
        <taxon>Alphaproteobacteria</taxon>
        <taxon>Hyphomicrobiales</taxon>
        <taxon>Methylocystaceae</taxon>
        <taxon>Methylocystis</taxon>
    </lineage>
</organism>
<dbReference type="GeneID" id="42570715"/>
<dbReference type="AlphaFoldDB" id="A0A6B8M705"/>
<sequence length="337" mass="38215">MELLEDVKLLWGVDDWTPERYLRINSGVEIKKASQFDLLAPLAGRNWRNVTRETPQTDLYGRYQPKDDWRQLTDKELCCLVGDADREALQGAVQICRLPDALFKLARLRIESEVATGRNTTVARTGATELREPALSDIKNAVQDWIFAELCKTHPIGFRSFVRINPPGRNSSTGFRSRGWNGLHIDHWGGNVWLQMRRSYNGSRFIFNLGDEVRHFIFINLKLCAIATRHSDCVPKDVHAMLMDRDCPMQGLMANAFMEAYPDYPVARVSIPPGFGYIAATTEILHDGYLAGKEKSDIALLVQHEIPRDVAEAAGCAVAPLTYRDSWRDRCQRSVHA</sequence>
<geneLocation type="plasmid" evidence="1">
    <name>unnamed1</name>
</geneLocation>
<dbReference type="EMBL" id="CP044332">
    <property type="protein sequence ID" value="QGM99864.1"/>
    <property type="molecule type" value="Genomic_DNA"/>
</dbReference>
<proteinExistence type="predicted"/>
<dbReference type="KEGG" id="mpar:F7D14_19850"/>
<dbReference type="Proteomes" id="UP000422569">
    <property type="component" value="Plasmid unnamed1"/>
</dbReference>
<keyword evidence="1" id="KW-0614">Plasmid</keyword>
<gene>
    <name evidence="1" type="ORF">F7D14_19850</name>
</gene>
<name>A0A6B8M705_9HYPH</name>
<dbReference type="RefSeq" id="WP_016919140.1">
    <property type="nucleotide sequence ID" value="NZ_CP044332.1"/>
</dbReference>
<evidence type="ECO:0000313" key="2">
    <source>
        <dbReference type="Proteomes" id="UP000422569"/>
    </source>
</evidence>